<reference evidence="1 2" key="1">
    <citation type="journal article" date="2020" name="Mol. Biol. Evol.">
        <title>Distinct Expression and Methylation Patterns for Genes with Different Fates following a Single Whole-Genome Duplication in Flowering Plants.</title>
        <authorList>
            <person name="Shi T."/>
            <person name="Rahmani R.S."/>
            <person name="Gugger P.F."/>
            <person name="Wang M."/>
            <person name="Li H."/>
            <person name="Zhang Y."/>
            <person name="Li Z."/>
            <person name="Wang Q."/>
            <person name="Van de Peer Y."/>
            <person name="Marchal K."/>
            <person name="Chen J."/>
        </authorList>
    </citation>
    <scope>NUCLEOTIDE SEQUENCE [LARGE SCALE GENOMIC DNA]</scope>
    <source>
        <tissue evidence="1">Leaf</tissue>
    </source>
</reference>
<protein>
    <submittedName>
        <fullName evidence="1">Uncharacterized protein</fullName>
    </submittedName>
</protein>
<dbReference type="Proteomes" id="UP000607653">
    <property type="component" value="Unassembled WGS sequence"/>
</dbReference>
<evidence type="ECO:0000313" key="1">
    <source>
        <dbReference type="EMBL" id="DAD40823.1"/>
    </source>
</evidence>
<dbReference type="AlphaFoldDB" id="A0A822Z8D9"/>
<gene>
    <name evidence="1" type="ORF">HUJ06_015146</name>
</gene>
<name>A0A822Z8D9_NELNU</name>
<proteinExistence type="predicted"/>
<dbReference type="EMBL" id="DUZY01000005">
    <property type="protein sequence ID" value="DAD40823.1"/>
    <property type="molecule type" value="Genomic_DNA"/>
</dbReference>
<keyword evidence="2" id="KW-1185">Reference proteome</keyword>
<organism evidence="1 2">
    <name type="scientific">Nelumbo nucifera</name>
    <name type="common">Sacred lotus</name>
    <dbReference type="NCBI Taxonomy" id="4432"/>
    <lineage>
        <taxon>Eukaryota</taxon>
        <taxon>Viridiplantae</taxon>
        <taxon>Streptophyta</taxon>
        <taxon>Embryophyta</taxon>
        <taxon>Tracheophyta</taxon>
        <taxon>Spermatophyta</taxon>
        <taxon>Magnoliopsida</taxon>
        <taxon>Proteales</taxon>
        <taxon>Nelumbonaceae</taxon>
        <taxon>Nelumbo</taxon>
    </lineage>
</organism>
<evidence type="ECO:0000313" key="2">
    <source>
        <dbReference type="Proteomes" id="UP000607653"/>
    </source>
</evidence>
<comment type="caution">
    <text evidence="1">The sequence shown here is derived from an EMBL/GenBank/DDBJ whole genome shotgun (WGS) entry which is preliminary data.</text>
</comment>
<accession>A0A822Z8D9</accession>
<sequence length="82" mass="9170">MVTSPSFKSSVIQNLTRIDNLELNLDKPVIQKRAKLGLSSILENQNASNQFIFLTIISQKTIPYNLKEALKFDLSASLFPSS</sequence>